<dbReference type="Pfam" id="PF07690">
    <property type="entry name" value="MFS_1"/>
    <property type="match status" value="1"/>
</dbReference>
<evidence type="ECO:0000313" key="10">
    <source>
        <dbReference type="Proteomes" id="UP001071230"/>
    </source>
</evidence>
<organism evidence="8">
    <name type="scientific">Acididesulfobacillus acetoxydans</name>
    <dbReference type="NCBI Taxonomy" id="1561005"/>
    <lineage>
        <taxon>Bacteria</taxon>
        <taxon>Bacillati</taxon>
        <taxon>Bacillota</taxon>
        <taxon>Clostridia</taxon>
        <taxon>Eubacteriales</taxon>
        <taxon>Peptococcaceae</taxon>
        <taxon>Acididesulfobacillus</taxon>
    </lineage>
</organism>
<protein>
    <submittedName>
        <fullName evidence="9">Major facilitator super MFS</fullName>
    </submittedName>
    <submittedName>
        <fullName evidence="8">Major facilitator superfamily transporter</fullName>
    </submittedName>
</protein>
<feature type="transmembrane region" description="Helical" evidence="6">
    <location>
        <begin position="317"/>
        <end position="334"/>
    </location>
</feature>
<feature type="transmembrane region" description="Helical" evidence="6">
    <location>
        <begin position="275"/>
        <end position="296"/>
    </location>
</feature>
<reference evidence="8" key="2">
    <citation type="submission" date="2020-01" db="EMBL/GenBank/DDBJ databases">
        <authorList>
            <person name="Hornung B."/>
        </authorList>
    </citation>
    <scope>NUCLEOTIDE SEQUENCE</scope>
    <source>
        <strain evidence="8">PacBioINE</strain>
    </source>
</reference>
<keyword evidence="2" id="KW-0813">Transport</keyword>
<dbReference type="AlphaFoldDB" id="A0A8S0XYF1"/>
<evidence type="ECO:0000256" key="1">
    <source>
        <dbReference type="ARBA" id="ARBA00004651"/>
    </source>
</evidence>
<proteinExistence type="predicted"/>
<dbReference type="EMBL" id="CDGJ01000078">
    <property type="protein sequence ID" value="CEJ08010.1"/>
    <property type="molecule type" value="Genomic_DNA"/>
</dbReference>
<feature type="transmembrane region" description="Helical" evidence="6">
    <location>
        <begin position="74"/>
        <end position="95"/>
    </location>
</feature>
<feature type="transmembrane region" description="Helical" evidence="6">
    <location>
        <begin position="243"/>
        <end position="263"/>
    </location>
</feature>
<dbReference type="Proteomes" id="UP000836597">
    <property type="component" value="Chromosome"/>
</dbReference>
<dbReference type="InterPro" id="IPR020846">
    <property type="entry name" value="MFS_dom"/>
</dbReference>
<feature type="domain" description="Major facilitator superfamily (MFS) profile" evidence="7">
    <location>
        <begin position="37"/>
        <end position="430"/>
    </location>
</feature>
<feature type="transmembrane region" description="Helical" evidence="6">
    <location>
        <begin position="37"/>
        <end position="54"/>
    </location>
</feature>
<reference evidence="9" key="1">
    <citation type="submission" date="2014-11" db="EMBL/GenBank/DDBJ databases">
        <authorList>
            <person name="Hornung B.V."/>
        </authorList>
    </citation>
    <scope>NUCLEOTIDE SEQUENCE</scope>
    <source>
        <strain evidence="9">INE</strain>
    </source>
</reference>
<dbReference type="Proteomes" id="UP001071230">
    <property type="component" value="Unassembled WGS sequence"/>
</dbReference>
<gene>
    <name evidence="9" type="ORF">DEACI_2485</name>
    <name evidence="8" type="ORF">DEACI_2820</name>
</gene>
<feature type="transmembrane region" description="Helical" evidence="6">
    <location>
        <begin position="102"/>
        <end position="121"/>
    </location>
</feature>
<dbReference type="GO" id="GO:0022857">
    <property type="term" value="F:transmembrane transporter activity"/>
    <property type="evidence" value="ECO:0007669"/>
    <property type="project" value="InterPro"/>
</dbReference>
<dbReference type="SUPFAM" id="SSF103473">
    <property type="entry name" value="MFS general substrate transporter"/>
    <property type="match status" value="1"/>
</dbReference>
<dbReference type="PANTHER" id="PTHR42910">
    <property type="entry name" value="TRANSPORTER SCO4007-RELATED"/>
    <property type="match status" value="1"/>
</dbReference>
<evidence type="ECO:0000313" key="8">
    <source>
        <dbReference type="EMBL" id="CAA7602147.1"/>
    </source>
</evidence>
<dbReference type="PANTHER" id="PTHR42910:SF1">
    <property type="entry name" value="MAJOR FACILITATOR SUPERFAMILY (MFS) PROFILE DOMAIN-CONTAINING PROTEIN"/>
    <property type="match status" value="1"/>
</dbReference>
<feature type="transmembrane region" description="Helical" evidence="6">
    <location>
        <begin position="406"/>
        <end position="426"/>
    </location>
</feature>
<accession>A0A8S0XYF1</accession>
<feature type="transmembrane region" description="Helical" evidence="6">
    <location>
        <begin position="378"/>
        <end position="400"/>
    </location>
</feature>
<dbReference type="PROSITE" id="PS50850">
    <property type="entry name" value="MFS"/>
    <property type="match status" value="1"/>
</dbReference>
<keyword evidence="3 6" id="KW-0812">Transmembrane</keyword>
<dbReference type="KEGG" id="aacx:DEACI_2820"/>
<dbReference type="InterPro" id="IPR036259">
    <property type="entry name" value="MFS_trans_sf"/>
</dbReference>
<evidence type="ECO:0000256" key="6">
    <source>
        <dbReference type="SAM" id="Phobius"/>
    </source>
</evidence>
<keyword evidence="10" id="KW-1185">Reference proteome</keyword>
<evidence type="ECO:0000313" key="9">
    <source>
        <dbReference type="EMBL" id="CEJ08010.1"/>
    </source>
</evidence>
<dbReference type="EMBL" id="LR746496">
    <property type="protein sequence ID" value="CAA7602147.1"/>
    <property type="molecule type" value="Genomic_DNA"/>
</dbReference>
<evidence type="ECO:0000256" key="5">
    <source>
        <dbReference type="ARBA" id="ARBA00023136"/>
    </source>
</evidence>
<name>A0A8S0XYF1_9FIRM</name>
<evidence type="ECO:0000259" key="7">
    <source>
        <dbReference type="PROSITE" id="PS50850"/>
    </source>
</evidence>
<dbReference type="InterPro" id="IPR011701">
    <property type="entry name" value="MFS"/>
</dbReference>
<evidence type="ECO:0000256" key="4">
    <source>
        <dbReference type="ARBA" id="ARBA00022989"/>
    </source>
</evidence>
<dbReference type="CDD" id="cd17324">
    <property type="entry name" value="MFS_NepI_like"/>
    <property type="match status" value="1"/>
</dbReference>
<evidence type="ECO:0000256" key="3">
    <source>
        <dbReference type="ARBA" id="ARBA00022692"/>
    </source>
</evidence>
<feature type="transmembrane region" description="Helical" evidence="6">
    <location>
        <begin position="190"/>
        <end position="210"/>
    </location>
</feature>
<feature type="transmembrane region" description="Helical" evidence="6">
    <location>
        <begin position="127"/>
        <end position="148"/>
    </location>
</feature>
<sequence length="443" mass="47307">MDETIFAVSPLFGGNKTNFLHWSLDMRTGRKPLSRRLLRLMALACALSVANLYYSQPLLADMAVSLHVSARAIGGIPVLTQMGYALGLFLFVPLGDLMERRFLIVALLLVVTLALIGVAAAPNLTLLSLMSFLLGATTVVPQLIVPFAVQLAAPGEQGTVVGTVMSGLLFGILLARTVSGLVGEHLNWRAMYIIGAGLMFGLALFLRLGLPQSKPSVSLSYSQLFRSFRNLILAEPVLREASVMGGLLFGAFSAFWTTLVFLLRQPPYHLGAQAAGLFGLAGVTGAAAAPLAGRLADKKPGSSRRSRARPESDSARRVAGMSALITLLAFVVFSLAGKEIWGLILGVILLDLGVQSAQISNQARIYRLLPEAKNRLNTVYMVTYFLGGALGSWLGAFAWSTWQWPGVSAAGSAMVLLSLAVWALGLPPRLPNPAPKHLRSQDS</sequence>
<feature type="transmembrane region" description="Helical" evidence="6">
    <location>
        <begin position="340"/>
        <end position="357"/>
    </location>
</feature>
<keyword evidence="4 6" id="KW-1133">Transmembrane helix</keyword>
<dbReference type="Gene3D" id="1.20.1250.20">
    <property type="entry name" value="MFS general substrate transporter like domains"/>
    <property type="match status" value="1"/>
</dbReference>
<evidence type="ECO:0000256" key="2">
    <source>
        <dbReference type="ARBA" id="ARBA00022448"/>
    </source>
</evidence>
<dbReference type="GO" id="GO:0005886">
    <property type="term" value="C:plasma membrane"/>
    <property type="evidence" value="ECO:0007669"/>
    <property type="project" value="UniProtKB-SubCell"/>
</dbReference>
<feature type="transmembrane region" description="Helical" evidence="6">
    <location>
        <begin position="160"/>
        <end position="178"/>
    </location>
</feature>
<comment type="subcellular location">
    <subcellularLocation>
        <location evidence="1">Cell membrane</location>
        <topology evidence="1">Multi-pass membrane protein</topology>
    </subcellularLocation>
</comment>
<dbReference type="RefSeq" id="WP_240985565.1">
    <property type="nucleotide sequence ID" value="NZ_CDGJ01000078.1"/>
</dbReference>
<keyword evidence="5 6" id="KW-0472">Membrane</keyword>